<dbReference type="AlphaFoldDB" id="A0A4R5WB97"/>
<name>A0A4R5WB97_MYCMU</name>
<proteinExistence type="predicted"/>
<comment type="caution">
    <text evidence="2">The sequence shown here is derived from an EMBL/GenBank/DDBJ whole genome shotgun (WGS) entry which is preliminary data.</text>
</comment>
<feature type="region of interest" description="Disordered" evidence="1">
    <location>
        <begin position="34"/>
        <end position="68"/>
    </location>
</feature>
<evidence type="ECO:0000313" key="3">
    <source>
        <dbReference type="Proteomes" id="UP000294929"/>
    </source>
</evidence>
<gene>
    <name evidence="2" type="ORF">EUA03_19245</name>
</gene>
<sequence length="250" mass="27759">MPVLEPPLEPLPAAAAGNEHWFAVVRERAPELLTGGGIHAGGVSPRRQPTPNLAAPLPAAPSPPAPQFTAIVRRLRRRLRLIRRRPVRRMPTVRMAAPVAEHRPAEYPEPSAPVARTRPPLAVGFDTSPPRTVGNQPVSDGDERRPLSPPRLTAQWPVTPGSFVTAPAFEPQGNPTRQQWPSFERAARTSGEQPEFPAPEERSAASVWLDERRDDDRWPELPDDEMLWEPASSTFSSHDVTRLDDEQRGW</sequence>
<feature type="compositionally biased region" description="Basic and acidic residues" evidence="1">
    <location>
        <begin position="239"/>
        <end position="250"/>
    </location>
</feature>
<dbReference type="Proteomes" id="UP000294929">
    <property type="component" value="Unassembled WGS sequence"/>
</dbReference>
<organism evidence="2 3">
    <name type="scientific">Mycolicibacterium mucogenicum</name>
    <name type="common">Mycobacterium mucogenicum</name>
    <dbReference type="NCBI Taxonomy" id="56689"/>
    <lineage>
        <taxon>Bacteria</taxon>
        <taxon>Bacillati</taxon>
        <taxon>Actinomycetota</taxon>
        <taxon>Actinomycetes</taxon>
        <taxon>Mycobacteriales</taxon>
        <taxon>Mycobacteriaceae</taxon>
        <taxon>Mycolicibacterium</taxon>
    </lineage>
</organism>
<dbReference type="RefSeq" id="WP_133427607.1">
    <property type="nucleotide sequence ID" value="NZ_SDLO01000017.1"/>
</dbReference>
<protein>
    <submittedName>
        <fullName evidence="2">Uncharacterized protein</fullName>
    </submittedName>
</protein>
<feature type="region of interest" description="Disordered" evidence="1">
    <location>
        <begin position="104"/>
        <end position="250"/>
    </location>
</feature>
<reference evidence="2 3" key="1">
    <citation type="submission" date="2019-01" db="EMBL/GenBank/DDBJ databases">
        <title>High-quality-draft genome sequences of five non-tuberculosis mycobacteriaceae isolated from a nosocomial environment.</title>
        <authorList>
            <person name="Tiago I."/>
            <person name="Alarico S."/>
            <person name="Pereira S.G."/>
            <person name="Coelho C."/>
            <person name="Maranha A."/>
            <person name="Empadinhas N."/>
        </authorList>
    </citation>
    <scope>NUCLEOTIDE SEQUENCE [LARGE SCALE GENOMIC DNA]</scope>
    <source>
        <strain evidence="2 3">24AIII</strain>
    </source>
</reference>
<feature type="compositionally biased region" description="Polar residues" evidence="1">
    <location>
        <begin position="129"/>
        <end position="138"/>
    </location>
</feature>
<evidence type="ECO:0000256" key="1">
    <source>
        <dbReference type="SAM" id="MobiDB-lite"/>
    </source>
</evidence>
<dbReference type="EMBL" id="SDLO01000017">
    <property type="protein sequence ID" value="TDK86710.1"/>
    <property type="molecule type" value="Genomic_DNA"/>
</dbReference>
<accession>A0A4R5WB97</accession>
<feature type="compositionally biased region" description="Basic and acidic residues" evidence="1">
    <location>
        <begin position="199"/>
        <end position="220"/>
    </location>
</feature>
<evidence type="ECO:0000313" key="2">
    <source>
        <dbReference type="EMBL" id="TDK86710.1"/>
    </source>
</evidence>